<gene>
    <name evidence="3" type="ORF">GCM10017056_22020</name>
</gene>
<dbReference type="AlphaFoldDB" id="A0A8J3GWQ9"/>
<sequence length="690" mass="72917">MEWRAGSDIGGTFTDIAYIDERGVLNVGKVPTTPDSFGRGVMNGLRGLAETHSLALSEMSEMVHGCTVATNAILEGKGARTALITTRGFRDVLELRRIRVPALYDPLYVKPAPLAPRNLRFEADERIDARGTVIEALDEEGILRIAQVLRQHAVEAVSVCFLHSYANPAHERRVGEILRAELPGIFISLSVDILPQIREYERTSTAVINAYVGPTVRHYLENMTQSLREADCRASVAMMQSSGGTVDAASVLAKPAQIVECGPAAGVVGAAYLCGRMGIGNAITFDMGGTTAKASLIEDGAPIYAENYEVGSSMSSAGSITGGAGYALKLPVIDISEVGAGGGSIVRIDRAGAIKVGPESAGAVPGPACYGTGGTEPTVTDANVVLGFLDQAGLAGGTVPIRPDLSRAAIDRVVAQPLAMPTQEAAFGIHQLANATMVRAIKAVTTYRGRDPRDFVMFAFGGNGGVHGVGLARSLEIKRVIVPPAAGVFSAVGLMVATRSVSVAAAFHASLASASAEEANAGYDRLRAEADQLLGLAAGAGAYRLEVEMRYVGQAFELTVPLLAERFREDGKADLREAFEAEHARRFGHRLDAGNAVEIVSLKLRATDPARMPPDMLVLQRDTGTRADRQVYFGSAHGSLMTRVVDRGDLPTEPCAGPLIVDEYEGTTVVPPDASVHRDTFGNIVIDLHY</sequence>
<name>A0A8J3GWQ9_9RHOB</name>
<evidence type="ECO:0000259" key="2">
    <source>
        <dbReference type="Pfam" id="PF05378"/>
    </source>
</evidence>
<accession>A0A8J3GWQ9</accession>
<dbReference type="Pfam" id="PF01968">
    <property type="entry name" value="Hydantoinase_A"/>
    <property type="match status" value="1"/>
</dbReference>
<dbReference type="GO" id="GO:0006749">
    <property type="term" value="P:glutathione metabolic process"/>
    <property type="evidence" value="ECO:0007669"/>
    <property type="project" value="TreeGrafter"/>
</dbReference>
<dbReference type="SUPFAM" id="SSF53067">
    <property type="entry name" value="Actin-like ATPase domain"/>
    <property type="match status" value="1"/>
</dbReference>
<reference evidence="3" key="2">
    <citation type="submission" date="2020-09" db="EMBL/GenBank/DDBJ databases">
        <authorList>
            <person name="Sun Q."/>
            <person name="Kim S."/>
        </authorList>
    </citation>
    <scope>NUCLEOTIDE SEQUENCE</scope>
    <source>
        <strain evidence="3">KCTC 42650</strain>
    </source>
</reference>
<comment type="caution">
    <text evidence="3">The sequence shown here is derived from an EMBL/GenBank/DDBJ whole genome shotgun (WGS) entry which is preliminary data.</text>
</comment>
<dbReference type="Proteomes" id="UP000626220">
    <property type="component" value="Unassembled WGS sequence"/>
</dbReference>
<feature type="domain" description="Hydantoinase/oxoprolinase N-terminal" evidence="2">
    <location>
        <begin position="7"/>
        <end position="181"/>
    </location>
</feature>
<evidence type="ECO:0000259" key="1">
    <source>
        <dbReference type="Pfam" id="PF01968"/>
    </source>
</evidence>
<dbReference type="PANTHER" id="PTHR11365:SF23">
    <property type="entry name" value="HYPOTHETICAL 5-OXOPROLINASE (EUROFUNG)-RELATED"/>
    <property type="match status" value="1"/>
</dbReference>
<protein>
    <submittedName>
        <fullName evidence="3">5-oxoprolinase</fullName>
    </submittedName>
</protein>
<dbReference type="InterPro" id="IPR043129">
    <property type="entry name" value="ATPase_NBD"/>
</dbReference>
<dbReference type="InterPro" id="IPR045079">
    <property type="entry name" value="Oxoprolinase-like"/>
</dbReference>
<reference evidence="3" key="1">
    <citation type="journal article" date="2014" name="Int. J. Syst. Evol. Microbiol.">
        <title>Complete genome sequence of Corynebacterium casei LMG S-19264T (=DSM 44701T), isolated from a smear-ripened cheese.</title>
        <authorList>
            <consortium name="US DOE Joint Genome Institute (JGI-PGF)"/>
            <person name="Walter F."/>
            <person name="Albersmeier A."/>
            <person name="Kalinowski J."/>
            <person name="Ruckert C."/>
        </authorList>
    </citation>
    <scope>NUCLEOTIDE SEQUENCE</scope>
    <source>
        <strain evidence="3">KCTC 42650</strain>
    </source>
</reference>
<evidence type="ECO:0000313" key="4">
    <source>
        <dbReference type="Proteomes" id="UP000626220"/>
    </source>
</evidence>
<evidence type="ECO:0000313" key="3">
    <source>
        <dbReference type="EMBL" id="GHF49766.1"/>
    </source>
</evidence>
<dbReference type="InterPro" id="IPR008040">
    <property type="entry name" value="Hydant_A_N"/>
</dbReference>
<keyword evidence="4" id="KW-1185">Reference proteome</keyword>
<dbReference type="PANTHER" id="PTHR11365">
    <property type="entry name" value="5-OXOPROLINASE RELATED"/>
    <property type="match status" value="1"/>
</dbReference>
<organism evidence="3 4">
    <name type="scientific">Seohaeicola zhoushanensis</name>
    <dbReference type="NCBI Taxonomy" id="1569283"/>
    <lineage>
        <taxon>Bacteria</taxon>
        <taxon>Pseudomonadati</taxon>
        <taxon>Pseudomonadota</taxon>
        <taxon>Alphaproteobacteria</taxon>
        <taxon>Rhodobacterales</taxon>
        <taxon>Roseobacteraceae</taxon>
        <taxon>Seohaeicola</taxon>
    </lineage>
</organism>
<dbReference type="GO" id="GO:0005829">
    <property type="term" value="C:cytosol"/>
    <property type="evidence" value="ECO:0007669"/>
    <property type="project" value="TreeGrafter"/>
</dbReference>
<proteinExistence type="predicted"/>
<dbReference type="EMBL" id="BNCJ01000004">
    <property type="protein sequence ID" value="GHF49766.1"/>
    <property type="molecule type" value="Genomic_DNA"/>
</dbReference>
<dbReference type="RefSeq" id="WP_189680128.1">
    <property type="nucleotide sequence ID" value="NZ_BNCJ01000004.1"/>
</dbReference>
<feature type="domain" description="Hydantoinase A/oxoprolinase" evidence="1">
    <location>
        <begin position="202"/>
        <end position="498"/>
    </location>
</feature>
<dbReference type="GO" id="GO:0017168">
    <property type="term" value="F:5-oxoprolinase (ATP-hydrolyzing) activity"/>
    <property type="evidence" value="ECO:0007669"/>
    <property type="project" value="TreeGrafter"/>
</dbReference>
<dbReference type="InterPro" id="IPR002821">
    <property type="entry name" value="Hydantoinase_A"/>
</dbReference>
<dbReference type="Pfam" id="PF05378">
    <property type="entry name" value="Hydant_A_N"/>
    <property type="match status" value="1"/>
</dbReference>